<dbReference type="GO" id="GO:0061982">
    <property type="term" value="P:meiosis I cell cycle process"/>
    <property type="evidence" value="ECO:0007669"/>
    <property type="project" value="UniProtKB-ARBA"/>
</dbReference>
<dbReference type="SUPFAM" id="SSF52540">
    <property type="entry name" value="P-loop containing nucleoside triphosphate hydrolases"/>
    <property type="match status" value="1"/>
</dbReference>
<comment type="subcellular location">
    <subcellularLocation>
        <location evidence="1">Nucleus</location>
    </subcellularLocation>
</comment>
<keyword evidence="6" id="KW-0539">Nucleus</keyword>
<gene>
    <name evidence="8" type="ORF">BDK51DRAFT_28663</name>
</gene>
<evidence type="ECO:0000313" key="8">
    <source>
        <dbReference type="EMBL" id="RKO91008.1"/>
    </source>
</evidence>
<dbReference type="InterPro" id="IPR003593">
    <property type="entry name" value="AAA+_ATPase"/>
</dbReference>
<dbReference type="GO" id="GO:0005657">
    <property type="term" value="C:replication fork"/>
    <property type="evidence" value="ECO:0007669"/>
    <property type="project" value="TreeGrafter"/>
</dbReference>
<dbReference type="GO" id="GO:0000400">
    <property type="term" value="F:four-way junction DNA binding"/>
    <property type="evidence" value="ECO:0007669"/>
    <property type="project" value="TreeGrafter"/>
</dbReference>
<keyword evidence="8" id="KW-0378">Hydrolase</keyword>
<evidence type="ECO:0000256" key="6">
    <source>
        <dbReference type="ARBA" id="ARBA00023242"/>
    </source>
</evidence>
<dbReference type="OrthoDB" id="1861185at2759"/>
<dbReference type="GO" id="GO:0045003">
    <property type="term" value="P:double-strand break repair via synthesis-dependent strand annealing"/>
    <property type="evidence" value="ECO:0007669"/>
    <property type="project" value="TreeGrafter"/>
</dbReference>
<keyword evidence="5" id="KW-0234">DNA repair</keyword>
<evidence type="ECO:0000256" key="3">
    <source>
        <dbReference type="ARBA" id="ARBA00022763"/>
    </source>
</evidence>
<evidence type="ECO:0000259" key="7">
    <source>
        <dbReference type="PROSITE" id="PS50162"/>
    </source>
</evidence>
<protein>
    <submittedName>
        <fullName evidence="8">P-loop containing nucleoside triphosphate hydrolase protein</fullName>
    </submittedName>
</protein>
<name>A0A4P9WHU6_9FUNG</name>
<accession>A0A4P9WHU6</accession>
<dbReference type="InterPro" id="IPR027417">
    <property type="entry name" value="P-loop_NTPase"/>
</dbReference>
<dbReference type="InterPro" id="IPR016467">
    <property type="entry name" value="DNA_recomb/repair_RecA-like"/>
</dbReference>
<organism evidence="8 9">
    <name type="scientific">Blyttiomyces helicus</name>
    <dbReference type="NCBI Taxonomy" id="388810"/>
    <lineage>
        <taxon>Eukaryota</taxon>
        <taxon>Fungi</taxon>
        <taxon>Fungi incertae sedis</taxon>
        <taxon>Chytridiomycota</taxon>
        <taxon>Chytridiomycota incertae sedis</taxon>
        <taxon>Chytridiomycetes</taxon>
        <taxon>Chytridiomycetes incertae sedis</taxon>
        <taxon>Blyttiomyces</taxon>
    </lineage>
</organism>
<dbReference type="CDD" id="cd19491">
    <property type="entry name" value="XRCC3"/>
    <property type="match status" value="1"/>
</dbReference>
<dbReference type="PROSITE" id="PS50162">
    <property type="entry name" value="RECA_2"/>
    <property type="match status" value="1"/>
</dbReference>
<feature type="domain" description="RecA family profile 1" evidence="7">
    <location>
        <begin position="81"/>
        <end position="263"/>
    </location>
</feature>
<reference evidence="9" key="1">
    <citation type="journal article" date="2018" name="Nat. Microbiol.">
        <title>Leveraging single-cell genomics to expand the fungal tree of life.</title>
        <authorList>
            <person name="Ahrendt S.R."/>
            <person name="Quandt C.A."/>
            <person name="Ciobanu D."/>
            <person name="Clum A."/>
            <person name="Salamov A."/>
            <person name="Andreopoulos B."/>
            <person name="Cheng J.F."/>
            <person name="Woyke T."/>
            <person name="Pelin A."/>
            <person name="Henrissat B."/>
            <person name="Reynolds N.K."/>
            <person name="Benny G.L."/>
            <person name="Smith M.E."/>
            <person name="James T.Y."/>
            <person name="Grigoriev I.V."/>
        </authorList>
    </citation>
    <scope>NUCLEOTIDE SEQUENCE [LARGE SCALE GENOMIC DNA]</scope>
</reference>
<keyword evidence="2" id="KW-0547">Nucleotide-binding</keyword>
<dbReference type="GO" id="GO:0090656">
    <property type="term" value="P:t-circle formation"/>
    <property type="evidence" value="ECO:0007669"/>
    <property type="project" value="TreeGrafter"/>
</dbReference>
<dbReference type="GO" id="GO:0016787">
    <property type="term" value="F:hydrolase activity"/>
    <property type="evidence" value="ECO:0007669"/>
    <property type="project" value="UniProtKB-KW"/>
</dbReference>
<dbReference type="InterPro" id="IPR020588">
    <property type="entry name" value="RecA_ATP-bd"/>
</dbReference>
<evidence type="ECO:0000256" key="5">
    <source>
        <dbReference type="ARBA" id="ARBA00023204"/>
    </source>
</evidence>
<evidence type="ECO:0000313" key="9">
    <source>
        <dbReference type="Proteomes" id="UP000269721"/>
    </source>
</evidence>
<dbReference type="AlphaFoldDB" id="A0A4P9WHU6"/>
<dbReference type="PANTHER" id="PTHR46487:SF1">
    <property type="entry name" value="DNA REPAIR PROTEIN XRCC3"/>
    <property type="match status" value="1"/>
</dbReference>
<evidence type="ECO:0000256" key="4">
    <source>
        <dbReference type="ARBA" id="ARBA00022840"/>
    </source>
</evidence>
<dbReference type="PIRSF" id="PIRSF005856">
    <property type="entry name" value="Rad51"/>
    <property type="match status" value="1"/>
</dbReference>
<dbReference type="GO" id="GO:0005524">
    <property type="term" value="F:ATP binding"/>
    <property type="evidence" value="ECO:0007669"/>
    <property type="project" value="UniProtKB-KW"/>
</dbReference>
<keyword evidence="3" id="KW-0227">DNA damage</keyword>
<evidence type="ECO:0000256" key="2">
    <source>
        <dbReference type="ARBA" id="ARBA00022741"/>
    </source>
</evidence>
<dbReference type="InterPro" id="IPR047348">
    <property type="entry name" value="XRCC3-like_C"/>
</dbReference>
<dbReference type="GO" id="GO:0071140">
    <property type="term" value="P:resolution of mitotic recombination intermediates"/>
    <property type="evidence" value="ECO:0007669"/>
    <property type="project" value="TreeGrafter"/>
</dbReference>
<dbReference type="GO" id="GO:0140664">
    <property type="term" value="F:ATP-dependent DNA damage sensor activity"/>
    <property type="evidence" value="ECO:0007669"/>
    <property type="project" value="InterPro"/>
</dbReference>
<dbReference type="Gene3D" id="3.40.50.300">
    <property type="entry name" value="P-loop containing nucleotide triphosphate hydrolases"/>
    <property type="match status" value="1"/>
</dbReference>
<proteinExistence type="predicted"/>
<keyword evidence="9" id="KW-1185">Reference proteome</keyword>
<dbReference type="EMBL" id="KZ995272">
    <property type="protein sequence ID" value="RKO91008.1"/>
    <property type="molecule type" value="Genomic_DNA"/>
</dbReference>
<dbReference type="InterPro" id="IPR013632">
    <property type="entry name" value="Rad51_C"/>
</dbReference>
<evidence type="ECO:0000256" key="1">
    <source>
        <dbReference type="ARBA" id="ARBA00004123"/>
    </source>
</evidence>
<dbReference type="SMART" id="SM00382">
    <property type="entry name" value="AAA"/>
    <property type="match status" value="1"/>
</dbReference>
<dbReference type="Proteomes" id="UP000269721">
    <property type="component" value="Unassembled WGS sequence"/>
</dbReference>
<dbReference type="Pfam" id="PF08423">
    <property type="entry name" value="Rad51"/>
    <property type="match status" value="1"/>
</dbReference>
<dbReference type="GO" id="GO:0000722">
    <property type="term" value="P:telomere maintenance via recombination"/>
    <property type="evidence" value="ECO:0007669"/>
    <property type="project" value="TreeGrafter"/>
</dbReference>
<dbReference type="PANTHER" id="PTHR46487">
    <property type="entry name" value="DNA REPAIR PROTEIN XRCC3"/>
    <property type="match status" value="1"/>
</dbReference>
<keyword evidence="4" id="KW-0067">ATP-binding</keyword>
<dbReference type="GO" id="GO:0033065">
    <property type="term" value="C:Rad51C-XRCC3 complex"/>
    <property type="evidence" value="ECO:0007669"/>
    <property type="project" value="TreeGrafter"/>
</dbReference>
<sequence length="392" mass="41432">MDLSTIDLHPRTVSALRTGKSAHSNLTTAEEVLIESESQLAARLRISEPLSRDLLLSASRAYYPAECRVSTALALRTEQRARGRLTVGDPVLDRVLKGGVPTQGITEVYGRSGCGKTQMMLQICLTVQLPRELGGLDADAVYVATENFPNKRFMQLCAHFRSRFPALATHDPGTRVHVIKVSDPETQNHILAYQLPALASRRRIGLVVIDSIAAAFRGDDGGGNGSRVDGGDAAERARQLCEIGAGLKRMADAGVAVVIVNQVSDAFGDGGEDVRFVNGVAPVRVGAAPGYPAGMVGVGDGVGGIWRRPSVVPALGLAWSNQVNTRIVLDRSESVCLGGEDLVSGGGEEVSHSAAISRTLGVRFAPHLPLTFCNFNIVAGGIEGVAHDLSPM</sequence>